<evidence type="ECO:0000313" key="2">
    <source>
        <dbReference type="EMBL" id="KAF8436849.1"/>
    </source>
</evidence>
<reference evidence="2" key="2">
    <citation type="journal article" date="2020" name="Nat. Commun.">
        <title>Large-scale genome sequencing of mycorrhizal fungi provides insights into the early evolution of symbiotic traits.</title>
        <authorList>
            <person name="Miyauchi S."/>
            <person name="Kiss E."/>
            <person name="Kuo A."/>
            <person name="Drula E."/>
            <person name="Kohler A."/>
            <person name="Sanchez-Garcia M."/>
            <person name="Morin E."/>
            <person name="Andreopoulos B."/>
            <person name="Barry K.W."/>
            <person name="Bonito G."/>
            <person name="Buee M."/>
            <person name="Carver A."/>
            <person name="Chen C."/>
            <person name="Cichocki N."/>
            <person name="Clum A."/>
            <person name="Culley D."/>
            <person name="Crous P.W."/>
            <person name="Fauchery L."/>
            <person name="Girlanda M."/>
            <person name="Hayes R.D."/>
            <person name="Keri Z."/>
            <person name="LaButti K."/>
            <person name="Lipzen A."/>
            <person name="Lombard V."/>
            <person name="Magnuson J."/>
            <person name="Maillard F."/>
            <person name="Murat C."/>
            <person name="Nolan M."/>
            <person name="Ohm R.A."/>
            <person name="Pangilinan J."/>
            <person name="Pereira M.F."/>
            <person name="Perotto S."/>
            <person name="Peter M."/>
            <person name="Pfister S."/>
            <person name="Riley R."/>
            <person name="Sitrit Y."/>
            <person name="Stielow J.B."/>
            <person name="Szollosi G."/>
            <person name="Zifcakova L."/>
            <person name="Stursova M."/>
            <person name="Spatafora J.W."/>
            <person name="Tedersoo L."/>
            <person name="Vaario L.M."/>
            <person name="Yamada A."/>
            <person name="Yan M."/>
            <person name="Wang P."/>
            <person name="Xu J."/>
            <person name="Bruns T."/>
            <person name="Baldrian P."/>
            <person name="Vilgalys R."/>
            <person name="Dunand C."/>
            <person name="Henrissat B."/>
            <person name="Grigoriev I.V."/>
            <person name="Hibbett D."/>
            <person name="Nagy L.G."/>
            <person name="Martin F.M."/>
        </authorList>
    </citation>
    <scope>NUCLEOTIDE SEQUENCE</scope>
    <source>
        <strain evidence="2">BED1</strain>
    </source>
</reference>
<gene>
    <name evidence="2" type="ORF">L210DRAFT_869872</name>
</gene>
<accession>A0AAD4BQP9</accession>
<proteinExistence type="predicted"/>
<dbReference type="InterPro" id="IPR041539">
    <property type="entry name" value="CxC5"/>
</dbReference>
<evidence type="ECO:0000259" key="1">
    <source>
        <dbReference type="Pfam" id="PF18718"/>
    </source>
</evidence>
<keyword evidence="3" id="KW-1185">Reference proteome</keyword>
<feature type="non-terminal residue" evidence="2">
    <location>
        <position position="1"/>
    </location>
</feature>
<dbReference type="EMBL" id="WHUW01000020">
    <property type="protein sequence ID" value="KAF8436849.1"/>
    <property type="molecule type" value="Genomic_DNA"/>
</dbReference>
<name>A0AAD4BQP9_BOLED</name>
<evidence type="ECO:0000313" key="3">
    <source>
        <dbReference type="Proteomes" id="UP001194468"/>
    </source>
</evidence>
<dbReference type="Proteomes" id="UP001194468">
    <property type="component" value="Unassembled WGS sequence"/>
</dbReference>
<organism evidence="2 3">
    <name type="scientific">Boletus edulis BED1</name>
    <dbReference type="NCBI Taxonomy" id="1328754"/>
    <lineage>
        <taxon>Eukaryota</taxon>
        <taxon>Fungi</taxon>
        <taxon>Dikarya</taxon>
        <taxon>Basidiomycota</taxon>
        <taxon>Agaricomycotina</taxon>
        <taxon>Agaricomycetes</taxon>
        <taxon>Agaricomycetidae</taxon>
        <taxon>Boletales</taxon>
        <taxon>Boletineae</taxon>
        <taxon>Boletaceae</taxon>
        <taxon>Boletoideae</taxon>
        <taxon>Boletus</taxon>
    </lineage>
</organism>
<comment type="caution">
    <text evidence="2">The sequence shown here is derived from an EMBL/GenBank/DDBJ whole genome shotgun (WGS) entry which is preliminary data.</text>
</comment>
<protein>
    <recommendedName>
        <fullName evidence="1">CxC5 like cysteine cluster associated with KDZ domain-containing protein</fullName>
    </recommendedName>
</protein>
<reference evidence="2" key="1">
    <citation type="submission" date="2019-10" db="EMBL/GenBank/DDBJ databases">
        <authorList>
            <consortium name="DOE Joint Genome Institute"/>
            <person name="Kuo A."/>
            <person name="Miyauchi S."/>
            <person name="Kiss E."/>
            <person name="Drula E."/>
            <person name="Kohler A."/>
            <person name="Sanchez-Garcia M."/>
            <person name="Andreopoulos B."/>
            <person name="Barry K.W."/>
            <person name="Bonito G."/>
            <person name="Buee M."/>
            <person name="Carver A."/>
            <person name="Chen C."/>
            <person name="Cichocki N."/>
            <person name="Clum A."/>
            <person name="Culley D."/>
            <person name="Crous P.W."/>
            <person name="Fauchery L."/>
            <person name="Girlanda M."/>
            <person name="Hayes R."/>
            <person name="Keri Z."/>
            <person name="LaButti K."/>
            <person name="Lipzen A."/>
            <person name="Lombard V."/>
            <person name="Magnuson J."/>
            <person name="Maillard F."/>
            <person name="Morin E."/>
            <person name="Murat C."/>
            <person name="Nolan M."/>
            <person name="Ohm R."/>
            <person name="Pangilinan J."/>
            <person name="Pereira M."/>
            <person name="Perotto S."/>
            <person name="Peter M."/>
            <person name="Riley R."/>
            <person name="Sitrit Y."/>
            <person name="Stielow B."/>
            <person name="Szollosi G."/>
            <person name="Zifcakova L."/>
            <person name="Stursova M."/>
            <person name="Spatafora J.W."/>
            <person name="Tedersoo L."/>
            <person name="Vaario L.-M."/>
            <person name="Yamada A."/>
            <person name="Yan M."/>
            <person name="Wang P."/>
            <person name="Xu J."/>
            <person name="Bruns T."/>
            <person name="Baldrian P."/>
            <person name="Vilgalys R."/>
            <person name="Henrissat B."/>
            <person name="Grigoriev I.V."/>
            <person name="Hibbett D."/>
            <person name="Nagy L.G."/>
            <person name="Martin F.M."/>
        </authorList>
    </citation>
    <scope>NUCLEOTIDE SEQUENCE</scope>
    <source>
        <strain evidence="2">BED1</strain>
    </source>
</reference>
<sequence>EPSDHSLAAPPDVLPRSAQSFLADACGLSIDIIVQCWSAFKDVAWCSKEIHTLFQASSSTFHKHTARTLYPPSQSCLASSCPCTLECMHMMHAEQRHCVLYMLANGPLPIYSVHLSCEVCEINYHHNFKVFKGERTYYGGIPDTIQISEHQFVERQVIEMWLSLMDQCMSITACAQFYNTAMFQSNEPPLGWPFGFSLSLEHVWSAFLLYCLLKDAVEREEYLIITHTGDHKDHFNDLVQAQNQHIHIEGQPEVMHFCDKCTCWYINSNGKGEEFFSIE</sequence>
<feature type="domain" description="CxC5 like cysteine cluster associated with KDZ" evidence="1">
    <location>
        <begin position="65"/>
        <end position="181"/>
    </location>
</feature>
<dbReference type="Pfam" id="PF18718">
    <property type="entry name" value="CxC5"/>
    <property type="match status" value="1"/>
</dbReference>
<dbReference type="AlphaFoldDB" id="A0AAD4BQP9"/>